<dbReference type="EMBL" id="MCGN01000005">
    <property type="protein sequence ID" value="ORY96339.1"/>
    <property type="molecule type" value="Genomic_DNA"/>
</dbReference>
<evidence type="ECO:0000313" key="4">
    <source>
        <dbReference type="EMBL" id="ORY96339.1"/>
    </source>
</evidence>
<dbReference type="InParanoid" id="A0A1X2HC09"/>
<dbReference type="STRING" id="13706.A0A1X2HC09"/>
<keyword evidence="5" id="KW-1185">Reference proteome</keyword>
<sequence length="1236" mass="139819">MNSYPSEYLLHPVPIFAVYGLTPAHTDASSSPSLSQSDPPSQPSSSSPDNANERRPTPSSRSTLATTLASIFSNKQTFSVYEAARYSNQQNPLASSHVPPVRVLFVDKGFTLAEKPGPPAPNLPAPHSTLSPLSPDSVLHPDGLMTPVWVKKHLETPTVVIGFYDLWDWSQEPGSPPRARRETGPLSSQVLIDPTEREKDSVLAQEINERRKYFQAKGVKFAAVLILKRQQTDDPAVEERLSLLRKQSGLDNKLSFFTIAPGTQHDMQEFVNTLYRALYEPALMYYNNKVKKIRKKRNKLPPPSASSRTHLDTNEPQPLSIQGWMIRYELKTAIFQEFRQDIEAAVKTYEHAYTLISDMLAPSSSITPGQVGLAVRSKRWEEARTLIDCINIKIYRFRLFLNDPSGALAQVNGHLHVMQSYCANWGMGEQSFEYWAWLCKQYRIFADVVDSATQHGFKIPVPSTYRNQNALNMPGSPMLGSSGNVGNALMVGVNPGAILQHPGFYYHLAAMCCSERRRRFLEVDRKSDTPTAWDALLDRERQEDHSSITIELLTKSYEQFKKHRNQRMTLYLAAEIAGTYYETGKFEMALKFFERIGKTYRKENWHMVLTSILRWSLRCAKELQSWDRVVECLVELLANELPMPEQKRADSQKELMEVLNRPAISATGDSGGSGEPQTLAIQMDQINPFLQCQVQFKARNSFVDTAAHFQITVKSQPDSPPLPLRFTSMRILFSDAQYNLDIADAGLDESVAPLTEIIPCDEKKANLVFVKNQTKVFQGSITPRSCEDIKIVGVCFDIKTDDWQLSLDFNTDGTVPEELAMARRKWLEDASSLKYVFLDGRGEVNTVRVTRPPPRVQINVEHTAQALLDEHFALQVTVRNEEENAIDATLRVDVKDDNNQDTTDMLSFSANEPLSDRRETAIGQIEPAQTSTYTVVLCGSELAGTRTVTLTVCYKSANSEMIEKQHDLRIPFKSPFESNYKLFAQCEKFEDDTSPDLVRSERWTLMAGIRCCSPTDLEISRVDLDQTPFEHPHTTLSLIKKPQALETNQTWQPEHVYSGDYIFRLKTNDATEAQSPVPVGSVEVHWRRSGSEGPFFKTALRLPHLEFRRQNLVVIADAPKELYVGEPFTVKYTVYNPTVHLAEYTASVELSDAFVFAGLKLLKGRVLPLSRASYYYTCYPLAAGRVRLPRLKVIAKQQGLEKEVPTEMAADDDDNDDDGRREWPPLLTFVNARRYF</sequence>
<comment type="caution">
    <text evidence="4">The sequence shown here is derived from an EMBL/GenBank/DDBJ whole genome shotgun (WGS) entry which is preliminary data.</text>
</comment>
<evidence type="ECO:0000256" key="1">
    <source>
        <dbReference type="SAM" id="MobiDB-lite"/>
    </source>
</evidence>
<accession>A0A1X2HC09</accession>
<gene>
    <name evidence="4" type="ORF">BCR43DRAFT_491525</name>
</gene>
<feature type="region of interest" description="Disordered" evidence="1">
    <location>
        <begin position="26"/>
        <end position="64"/>
    </location>
</feature>
<feature type="compositionally biased region" description="Low complexity" evidence="1">
    <location>
        <begin position="29"/>
        <end position="49"/>
    </location>
</feature>
<dbReference type="PANTHER" id="PTHR14374:SF0">
    <property type="entry name" value="TRAFFICKING PROTEIN PARTICLE COMPLEX SUBUNIT 11"/>
    <property type="match status" value="1"/>
</dbReference>
<dbReference type="InterPro" id="IPR012880">
    <property type="entry name" value="Gryzun"/>
</dbReference>
<organism evidence="4 5">
    <name type="scientific">Syncephalastrum racemosum</name>
    <name type="common">Filamentous fungus</name>
    <dbReference type="NCBI Taxonomy" id="13706"/>
    <lineage>
        <taxon>Eukaryota</taxon>
        <taxon>Fungi</taxon>
        <taxon>Fungi incertae sedis</taxon>
        <taxon>Mucoromycota</taxon>
        <taxon>Mucoromycotina</taxon>
        <taxon>Mucoromycetes</taxon>
        <taxon>Mucorales</taxon>
        <taxon>Syncephalastraceae</taxon>
        <taxon>Syncephalastrum</taxon>
    </lineage>
</organism>
<protein>
    <submittedName>
        <fullName evidence="4">Gryzun, putative trafficking through golgi-domain-containing protein</fullName>
    </submittedName>
</protein>
<dbReference type="OMA" id="CVEYYRD"/>
<dbReference type="AlphaFoldDB" id="A0A1X2HC09"/>
<reference evidence="4 5" key="1">
    <citation type="submission" date="2016-07" db="EMBL/GenBank/DDBJ databases">
        <title>Pervasive Adenine N6-methylation of Active Genes in Fungi.</title>
        <authorList>
            <consortium name="DOE Joint Genome Institute"/>
            <person name="Mondo S.J."/>
            <person name="Dannebaum R.O."/>
            <person name="Kuo R.C."/>
            <person name="Labutti K."/>
            <person name="Haridas S."/>
            <person name="Kuo A."/>
            <person name="Salamov A."/>
            <person name="Ahrendt S.R."/>
            <person name="Lipzen A."/>
            <person name="Sullivan W."/>
            <person name="Andreopoulos W.B."/>
            <person name="Clum A."/>
            <person name="Lindquist E."/>
            <person name="Daum C."/>
            <person name="Ramamoorthy G.K."/>
            <person name="Gryganskyi A."/>
            <person name="Culley D."/>
            <person name="Magnuson J.K."/>
            <person name="James T.Y."/>
            <person name="O'Malley M.A."/>
            <person name="Stajich J.E."/>
            <person name="Spatafora J.W."/>
            <person name="Visel A."/>
            <person name="Grigoriev I.V."/>
        </authorList>
    </citation>
    <scope>NUCLEOTIDE SEQUENCE [LARGE SCALE GENOMIC DNA]</scope>
    <source>
        <strain evidence="4 5">NRRL 2496</strain>
    </source>
</reference>
<dbReference type="InterPro" id="IPR011990">
    <property type="entry name" value="TPR-like_helical_dom_sf"/>
</dbReference>
<dbReference type="InterPro" id="IPR021773">
    <property type="entry name" value="TPC11"/>
</dbReference>
<feature type="region of interest" description="Disordered" evidence="1">
    <location>
        <begin position="294"/>
        <end position="316"/>
    </location>
</feature>
<feature type="domain" description="Gryzun putative trafficking through Golgi" evidence="2">
    <location>
        <begin position="681"/>
        <end position="1196"/>
    </location>
</feature>
<dbReference type="Pfam" id="PF11817">
    <property type="entry name" value="Foie-gras_1"/>
    <property type="match status" value="1"/>
</dbReference>
<proteinExistence type="predicted"/>
<dbReference type="OrthoDB" id="6278596at2759"/>
<evidence type="ECO:0000259" key="3">
    <source>
        <dbReference type="Pfam" id="PF11817"/>
    </source>
</evidence>
<evidence type="ECO:0000313" key="5">
    <source>
        <dbReference type="Proteomes" id="UP000242180"/>
    </source>
</evidence>
<feature type="domain" description="Trafficking protein particle complex subunit 11" evidence="3">
    <location>
        <begin position="379"/>
        <end position="638"/>
    </location>
</feature>
<evidence type="ECO:0000259" key="2">
    <source>
        <dbReference type="Pfam" id="PF07919"/>
    </source>
</evidence>
<dbReference type="Proteomes" id="UP000242180">
    <property type="component" value="Unassembled WGS sequence"/>
</dbReference>
<dbReference type="PANTHER" id="PTHR14374">
    <property type="entry name" value="FOIE GRAS"/>
    <property type="match status" value="1"/>
</dbReference>
<name>A0A1X2HC09_SYNRA</name>
<dbReference type="Pfam" id="PF07919">
    <property type="entry name" value="Gryzun"/>
    <property type="match status" value="1"/>
</dbReference>
<dbReference type="SUPFAM" id="SSF48452">
    <property type="entry name" value="TPR-like"/>
    <property type="match status" value="1"/>
</dbReference>